<organism evidence="2 3">
    <name type="scientific">Streptomyces piniterrae</name>
    <dbReference type="NCBI Taxonomy" id="2571125"/>
    <lineage>
        <taxon>Bacteria</taxon>
        <taxon>Bacillati</taxon>
        <taxon>Actinomycetota</taxon>
        <taxon>Actinomycetes</taxon>
        <taxon>Kitasatosporales</taxon>
        <taxon>Streptomycetaceae</taxon>
        <taxon>Streptomyces</taxon>
    </lineage>
</organism>
<dbReference type="EMBL" id="SUMB01000011">
    <property type="protein sequence ID" value="TJZ45270.1"/>
    <property type="molecule type" value="Genomic_DNA"/>
</dbReference>
<comment type="caution">
    <text evidence="2">The sequence shown here is derived from an EMBL/GenBank/DDBJ whole genome shotgun (WGS) entry which is preliminary data.</text>
</comment>
<feature type="signal peptide" evidence="1">
    <location>
        <begin position="1"/>
        <end position="26"/>
    </location>
</feature>
<keyword evidence="2" id="KW-0067">ATP-binding</keyword>
<accession>A0A4U0MW32</accession>
<proteinExistence type="predicted"/>
<sequence length="154" mass="14913">MSLPVTRRIARAVLLIAAGTAPVVGAAGSANALPLPAKAPGLSNQDKAVADAAQVTAGATNELAKGTVKDIVPATLKTAAKTAGPTVQKLHPAAQQGADTGTFAKNVAKNAAKTAAKHAKPTVHKGSPAAPGLLSKVVTAGGLLGNGQAGGPVR</sequence>
<name>A0A4U0MW32_9ACTN</name>
<evidence type="ECO:0000256" key="1">
    <source>
        <dbReference type="SAM" id="SignalP"/>
    </source>
</evidence>
<gene>
    <name evidence="2" type="ORF">FCH28_28390</name>
</gene>
<keyword evidence="2" id="KW-0547">Nucleotide-binding</keyword>
<keyword evidence="3" id="KW-1185">Reference proteome</keyword>
<evidence type="ECO:0000313" key="2">
    <source>
        <dbReference type="EMBL" id="TJZ45270.1"/>
    </source>
</evidence>
<dbReference type="AlphaFoldDB" id="A0A4U0MW32"/>
<dbReference type="Proteomes" id="UP000308697">
    <property type="component" value="Unassembled WGS sequence"/>
</dbReference>
<protein>
    <submittedName>
        <fullName evidence="2">ATP-binding protein</fullName>
    </submittedName>
</protein>
<dbReference type="GO" id="GO:0005524">
    <property type="term" value="F:ATP binding"/>
    <property type="evidence" value="ECO:0007669"/>
    <property type="project" value="UniProtKB-KW"/>
</dbReference>
<dbReference type="RefSeq" id="WP_136743014.1">
    <property type="nucleotide sequence ID" value="NZ_SUMB01000011.1"/>
</dbReference>
<keyword evidence="1" id="KW-0732">Signal</keyword>
<feature type="chain" id="PRO_5020516136" evidence="1">
    <location>
        <begin position="27"/>
        <end position="154"/>
    </location>
</feature>
<reference evidence="2 3" key="1">
    <citation type="submission" date="2019-04" db="EMBL/GenBank/DDBJ databases">
        <title>Streptomyces piniterrae sp. nov., a heliquinomycin-producing actinomycete isolated from rhizosphere soil of Pinus yunnanensis.</title>
        <authorList>
            <person name="Zhuang X."/>
            <person name="Zhao J."/>
        </authorList>
    </citation>
    <scope>NUCLEOTIDE SEQUENCE [LARGE SCALE GENOMIC DNA]</scope>
    <source>
        <strain evidence="3">jys28</strain>
    </source>
</reference>
<evidence type="ECO:0000313" key="3">
    <source>
        <dbReference type="Proteomes" id="UP000308697"/>
    </source>
</evidence>